<keyword evidence="4" id="KW-0238">DNA-binding</keyword>
<dbReference type="PANTHER" id="PTHR31069">
    <property type="entry name" value="OLEATE-ACTIVATED TRANSCRIPTION FACTOR 1-RELATED"/>
    <property type="match status" value="1"/>
</dbReference>
<dbReference type="GO" id="GO:0045944">
    <property type="term" value="P:positive regulation of transcription by RNA polymerase II"/>
    <property type="evidence" value="ECO:0007669"/>
    <property type="project" value="TreeGrafter"/>
</dbReference>
<sequence length="846" mass="96422">MLNSGNIKELEKEVAYWRNLALGFEQDSGSTKDTSKNVRDSVARLGAQIDPLKTDSIQLNFYESFPYLLTKGIVSVDIGPFAMGYVLFTDPYISIFLRYVSQTPYRKTLNAYLGEAPDSNQVFDPSSVFEILNLNPKALGEMNPIKEKKINAFIERINTQNKSNTATFKSELFSTTLSTITTPRFIEDKCLYGQYSPVLLACIGKIQCELPSLPDVKLLLNNFYHHIYPLMPCIDIDLLEEIINEVIQTNLESPGRISVNLGTTNIKLKLLNISILYLILTISISHMKLRFFDQRAMQQDTEHKYDADREWIERMAVAVQSLPNSAAELVSILNIYQSRTEETVSWHILLWIILAHEPDLCSVFNDSSGEGVIGMIGPLISDLGLHTDPSEYVEPTGSMKIDSRYKNYRRKLWMCYGLISRFEVTVKGKTPKKSAADIETMPGMKDRKNGREMYCSLCKQDMSEENEAELAIIGLIFDHLQFMAMFIPYDKLFKDNFSSLSLTEVDRIYGEINNCMEKEFKKTNDNPAKWVHHQTIDYSYNASDVESILVKGRNLMGRSVKITICNLLTGFFNSQRLHDAFDLEECLLYCQRALIDSCEAAAYLTDYFGILYNENIRTTGKYFANRISQILLSRCSLHISSSILRVDHLLGLSKRRSNQQSFLYEDQIASSNINVINKQRRQCVQLRTQLFSVLENLNSKSSEELRYNYISGFRHALLTDCGSYFLKQNANRFLMRDILMSNIFESEEAPGYMGTGIHLLSTEEKENMLLAANEFVHFDHIALQLLVDTVSSYCKTGDRTANVNTSPKHFSDFTGTSSNVLIKDFNGEMPGNLLNFEFGFGNNNLE</sequence>
<dbReference type="GO" id="GO:0000981">
    <property type="term" value="F:DNA-binding transcription factor activity, RNA polymerase II-specific"/>
    <property type="evidence" value="ECO:0007669"/>
    <property type="project" value="TreeGrafter"/>
</dbReference>
<dbReference type="InterPro" id="IPR050675">
    <property type="entry name" value="OAF3"/>
</dbReference>
<organism evidence="7 8">
    <name type="scientific">Kluyveromyces dobzhanskii CBS 2104</name>
    <dbReference type="NCBI Taxonomy" id="1427455"/>
    <lineage>
        <taxon>Eukaryota</taxon>
        <taxon>Fungi</taxon>
        <taxon>Dikarya</taxon>
        <taxon>Ascomycota</taxon>
        <taxon>Saccharomycotina</taxon>
        <taxon>Saccharomycetes</taxon>
        <taxon>Saccharomycetales</taxon>
        <taxon>Saccharomycetaceae</taxon>
        <taxon>Kluyveromyces</taxon>
    </lineage>
</organism>
<evidence type="ECO:0000256" key="1">
    <source>
        <dbReference type="ARBA" id="ARBA00022723"/>
    </source>
</evidence>
<dbReference type="OrthoDB" id="2943660at2759"/>
<gene>
    <name evidence="7" type="ORF">KLDO_g2698</name>
</gene>
<evidence type="ECO:0000256" key="3">
    <source>
        <dbReference type="ARBA" id="ARBA00023015"/>
    </source>
</evidence>
<dbReference type="EMBL" id="CCBQ010000037">
    <property type="protein sequence ID" value="CDO94434.1"/>
    <property type="molecule type" value="Genomic_DNA"/>
</dbReference>
<accession>A0A0A8L8B1</accession>
<dbReference type="AlphaFoldDB" id="A0A0A8L8B1"/>
<dbReference type="PANTHER" id="PTHR31069:SF29">
    <property type="entry name" value="OLEATE-ACTIVATED TRANSCRIPTION FACTOR 1-RELATED"/>
    <property type="match status" value="1"/>
</dbReference>
<comment type="caution">
    <text evidence="7">The sequence shown here is derived from an EMBL/GenBank/DDBJ whole genome shotgun (WGS) entry which is preliminary data.</text>
</comment>
<keyword evidence="5" id="KW-0804">Transcription</keyword>
<keyword evidence="1" id="KW-0479">Metal-binding</keyword>
<evidence type="ECO:0000256" key="4">
    <source>
        <dbReference type="ARBA" id="ARBA00023125"/>
    </source>
</evidence>
<dbReference type="Proteomes" id="UP000031516">
    <property type="component" value="Unassembled WGS sequence"/>
</dbReference>
<name>A0A0A8L8B1_9SACH</name>
<protein>
    <submittedName>
        <fullName evidence="7">WGS project CCBQ000000000 data, contig 00106</fullName>
    </submittedName>
</protein>
<dbReference type="GO" id="GO:0046872">
    <property type="term" value="F:metal ion binding"/>
    <property type="evidence" value="ECO:0007669"/>
    <property type="project" value="UniProtKB-KW"/>
</dbReference>
<proteinExistence type="predicted"/>
<evidence type="ECO:0000256" key="6">
    <source>
        <dbReference type="ARBA" id="ARBA00023242"/>
    </source>
</evidence>
<evidence type="ECO:0000313" key="8">
    <source>
        <dbReference type="Proteomes" id="UP000031516"/>
    </source>
</evidence>
<dbReference type="CDD" id="cd12148">
    <property type="entry name" value="fungal_TF_MHR"/>
    <property type="match status" value="1"/>
</dbReference>
<dbReference type="GO" id="GO:0005634">
    <property type="term" value="C:nucleus"/>
    <property type="evidence" value="ECO:0007669"/>
    <property type="project" value="TreeGrafter"/>
</dbReference>
<keyword evidence="8" id="KW-1185">Reference proteome</keyword>
<keyword evidence="2" id="KW-0862">Zinc</keyword>
<keyword evidence="3" id="KW-0805">Transcription regulation</keyword>
<dbReference type="GO" id="GO:0000978">
    <property type="term" value="F:RNA polymerase II cis-regulatory region sequence-specific DNA binding"/>
    <property type="evidence" value="ECO:0007669"/>
    <property type="project" value="TreeGrafter"/>
</dbReference>
<keyword evidence="6" id="KW-0539">Nucleus</keyword>
<evidence type="ECO:0000256" key="5">
    <source>
        <dbReference type="ARBA" id="ARBA00023163"/>
    </source>
</evidence>
<reference evidence="7 8" key="1">
    <citation type="submission" date="2014-03" db="EMBL/GenBank/DDBJ databases">
        <title>The genome of Kluyveromyces dobzhanskii.</title>
        <authorList>
            <person name="Nystedt B."/>
            <person name="Astrom S."/>
        </authorList>
    </citation>
    <scope>NUCLEOTIDE SEQUENCE [LARGE SCALE GENOMIC DNA]</scope>
    <source>
        <strain evidence="7 8">CBS 2104</strain>
    </source>
</reference>
<evidence type="ECO:0000313" key="7">
    <source>
        <dbReference type="EMBL" id="CDO94434.1"/>
    </source>
</evidence>
<evidence type="ECO:0000256" key="2">
    <source>
        <dbReference type="ARBA" id="ARBA00022833"/>
    </source>
</evidence>